<dbReference type="Proteomes" id="UP000215914">
    <property type="component" value="Chromosome 10"/>
</dbReference>
<accession>A0A251TKP8</accession>
<gene>
    <name evidence="3" type="ORF">HannXRQ_Chr10g0301721</name>
    <name evidence="2" type="ORF">HanXRQr2_Chr10g0448051</name>
</gene>
<dbReference type="EMBL" id="CM007899">
    <property type="protein sequence ID" value="OTG11705.1"/>
    <property type="molecule type" value="Genomic_DNA"/>
</dbReference>
<reference evidence="2 4" key="1">
    <citation type="journal article" date="2017" name="Nature">
        <title>The sunflower genome provides insights into oil metabolism, flowering and Asterid evolution.</title>
        <authorList>
            <person name="Badouin H."/>
            <person name="Gouzy J."/>
            <person name="Grassa C.J."/>
            <person name="Murat F."/>
            <person name="Staton S.E."/>
            <person name="Cottret L."/>
            <person name="Lelandais-Briere C."/>
            <person name="Owens G.L."/>
            <person name="Carrere S."/>
            <person name="Mayjonade B."/>
            <person name="Legrand L."/>
            <person name="Gill N."/>
            <person name="Kane N.C."/>
            <person name="Bowers J.E."/>
            <person name="Hubner S."/>
            <person name="Bellec A."/>
            <person name="Berard A."/>
            <person name="Berges H."/>
            <person name="Blanchet N."/>
            <person name="Boniface M.C."/>
            <person name="Brunel D."/>
            <person name="Catrice O."/>
            <person name="Chaidir N."/>
            <person name="Claudel C."/>
            <person name="Donnadieu C."/>
            <person name="Faraut T."/>
            <person name="Fievet G."/>
            <person name="Helmstetter N."/>
            <person name="King M."/>
            <person name="Knapp S.J."/>
            <person name="Lai Z."/>
            <person name="Le Paslier M.C."/>
            <person name="Lippi Y."/>
            <person name="Lorenzon L."/>
            <person name="Mandel J.R."/>
            <person name="Marage G."/>
            <person name="Marchand G."/>
            <person name="Marquand E."/>
            <person name="Bret-Mestries E."/>
            <person name="Morien E."/>
            <person name="Nambeesan S."/>
            <person name="Nguyen T."/>
            <person name="Pegot-Espagnet P."/>
            <person name="Pouilly N."/>
            <person name="Raftis F."/>
            <person name="Sallet E."/>
            <person name="Schiex T."/>
            <person name="Thomas J."/>
            <person name="Vandecasteele C."/>
            <person name="Vares D."/>
            <person name="Vear F."/>
            <person name="Vautrin S."/>
            <person name="Crespi M."/>
            <person name="Mangin B."/>
            <person name="Burke J.M."/>
            <person name="Salse J."/>
            <person name="Munos S."/>
            <person name="Vincourt P."/>
            <person name="Rieseberg L.H."/>
            <person name="Langlade N.B."/>
        </authorList>
    </citation>
    <scope>NUCLEOTIDE SEQUENCE [LARGE SCALE GENOMIC DNA]</scope>
    <source>
        <strain evidence="4">cv. SF193</strain>
        <tissue evidence="2">Leaves</tissue>
    </source>
</reference>
<evidence type="ECO:0000313" key="2">
    <source>
        <dbReference type="EMBL" id="KAF5787011.1"/>
    </source>
</evidence>
<keyword evidence="1" id="KW-0812">Transmembrane</keyword>
<reference evidence="3" key="2">
    <citation type="submission" date="2017-02" db="EMBL/GenBank/DDBJ databases">
        <title>Sunflower complete genome.</title>
        <authorList>
            <person name="Langlade N."/>
            <person name="Munos S."/>
        </authorList>
    </citation>
    <scope>NUCLEOTIDE SEQUENCE [LARGE SCALE GENOMIC DNA]</scope>
    <source>
        <tissue evidence="3">Leaves</tissue>
    </source>
</reference>
<keyword evidence="1" id="KW-0472">Membrane</keyword>
<evidence type="ECO:0000256" key="1">
    <source>
        <dbReference type="SAM" id="Phobius"/>
    </source>
</evidence>
<name>A0A251TKP8_HELAN</name>
<keyword evidence="4" id="KW-1185">Reference proteome</keyword>
<sequence length="50" mass="5829">MFGSFGNKKPSLFKRKKIHMWFNCRCWSVALVTQWWFEIAAMVATAMGGE</sequence>
<keyword evidence="1" id="KW-1133">Transmembrane helix</keyword>
<dbReference type="AlphaFoldDB" id="A0A251TKP8"/>
<protein>
    <submittedName>
        <fullName evidence="3">Uncharacterized protein</fullName>
    </submittedName>
</protein>
<dbReference type="Gramene" id="mRNA:HanXRQr2_Chr10g0448051">
    <property type="protein sequence ID" value="mRNA:HanXRQr2_Chr10g0448051"/>
    <property type="gene ID" value="HanXRQr2_Chr10g0448051"/>
</dbReference>
<proteinExistence type="predicted"/>
<dbReference type="EMBL" id="MNCJ02000325">
    <property type="protein sequence ID" value="KAF5787011.1"/>
    <property type="molecule type" value="Genomic_DNA"/>
</dbReference>
<reference evidence="2" key="3">
    <citation type="submission" date="2020-06" db="EMBL/GenBank/DDBJ databases">
        <title>Helianthus annuus Genome sequencing and assembly Release 2.</title>
        <authorList>
            <person name="Gouzy J."/>
            <person name="Langlade N."/>
            <person name="Munos S."/>
        </authorList>
    </citation>
    <scope>NUCLEOTIDE SEQUENCE</scope>
    <source>
        <tissue evidence="2">Leaves</tissue>
    </source>
</reference>
<feature type="transmembrane region" description="Helical" evidence="1">
    <location>
        <begin position="20"/>
        <end position="37"/>
    </location>
</feature>
<dbReference type="InParanoid" id="A0A251TKP8"/>
<evidence type="ECO:0000313" key="3">
    <source>
        <dbReference type="EMBL" id="OTG11705.1"/>
    </source>
</evidence>
<evidence type="ECO:0000313" key="4">
    <source>
        <dbReference type="Proteomes" id="UP000215914"/>
    </source>
</evidence>
<organism evidence="3 4">
    <name type="scientific">Helianthus annuus</name>
    <name type="common">Common sunflower</name>
    <dbReference type="NCBI Taxonomy" id="4232"/>
    <lineage>
        <taxon>Eukaryota</taxon>
        <taxon>Viridiplantae</taxon>
        <taxon>Streptophyta</taxon>
        <taxon>Embryophyta</taxon>
        <taxon>Tracheophyta</taxon>
        <taxon>Spermatophyta</taxon>
        <taxon>Magnoliopsida</taxon>
        <taxon>eudicotyledons</taxon>
        <taxon>Gunneridae</taxon>
        <taxon>Pentapetalae</taxon>
        <taxon>asterids</taxon>
        <taxon>campanulids</taxon>
        <taxon>Asterales</taxon>
        <taxon>Asteraceae</taxon>
        <taxon>Asteroideae</taxon>
        <taxon>Heliantheae alliance</taxon>
        <taxon>Heliantheae</taxon>
        <taxon>Helianthus</taxon>
    </lineage>
</organism>